<dbReference type="Pfam" id="PF05769">
    <property type="entry name" value="SIKE"/>
    <property type="match status" value="1"/>
</dbReference>
<dbReference type="EnsemblMetazoa" id="XM_038219262.1">
    <property type="protein sequence ID" value="XP_038075190.1"/>
    <property type="gene ID" value="LOC119742972"/>
</dbReference>
<dbReference type="RefSeq" id="XP_038075190.1">
    <property type="nucleotide sequence ID" value="XM_038219262.1"/>
</dbReference>
<keyword evidence="6" id="KW-1185">Reference proteome</keyword>
<dbReference type="GeneID" id="119742972"/>
<dbReference type="Proteomes" id="UP000887568">
    <property type="component" value="Unplaced"/>
</dbReference>
<evidence type="ECO:0000313" key="6">
    <source>
        <dbReference type="Proteomes" id="UP000887568"/>
    </source>
</evidence>
<protein>
    <recommendedName>
        <fullName evidence="7">FGFR1 oncogene partner 2 homolog</fullName>
    </recommendedName>
</protein>
<accession>A0A914BH23</accession>
<feature type="compositionally biased region" description="Polar residues" evidence="4">
    <location>
        <begin position="211"/>
        <end position="237"/>
    </location>
</feature>
<dbReference type="EnsemblMetazoa" id="XM_038219261.1">
    <property type="protein sequence ID" value="XP_038075189.1"/>
    <property type="gene ID" value="LOC119742972"/>
</dbReference>
<keyword evidence="2 3" id="KW-0175">Coiled coil</keyword>
<evidence type="ECO:0008006" key="7">
    <source>
        <dbReference type="Google" id="ProtNLM"/>
    </source>
</evidence>
<evidence type="ECO:0000256" key="2">
    <source>
        <dbReference type="ARBA" id="ARBA00023054"/>
    </source>
</evidence>
<dbReference type="InterPro" id="IPR008555">
    <property type="entry name" value="SIKE"/>
</dbReference>
<dbReference type="CTD" id="26127"/>
<comment type="similarity">
    <text evidence="1">Belongs to the SIKE family.</text>
</comment>
<dbReference type="PANTHER" id="PTHR12186">
    <property type="entry name" value="SIKE FAMILY MEMBER"/>
    <property type="match status" value="1"/>
</dbReference>
<evidence type="ECO:0000256" key="1">
    <source>
        <dbReference type="ARBA" id="ARBA00005537"/>
    </source>
</evidence>
<feature type="compositionally biased region" description="Basic and acidic residues" evidence="4">
    <location>
        <begin position="240"/>
        <end position="255"/>
    </location>
</feature>
<dbReference type="AlphaFoldDB" id="A0A914BH23"/>
<feature type="coiled-coil region" evidence="3">
    <location>
        <begin position="12"/>
        <end position="99"/>
    </location>
</feature>
<dbReference type="OMA" id="VCRMLMA"/>
<name>A0A914BH23_PATMI</name>
<reference evidence="5" key="1">
    <citation type="submission" date="2022-11" db="UniProtKB">
        <authorList>
            <consortium name="EnsemblMetazoa"/>
        </authorList>
    </citation>
    <scope>IDENTIFICATION</scope>
</reference>
<dbReference type="RefSeq" id="XP_038075189.1">
    <property type="nucleotide sequence ID" value="XM_038219261.1"/>
</dbReference>
<evidence type="ECO:0000313" key="5">
    <source>
        <dbReference type="EnsemblMetazoa" id="XP_038075190.1"/>
    </source>
</evidence>
<proteinExistence type="inferred from homology"/>
<evidence type="ECO:0000256" key="3">
    <source>
        <dbReference type="SAM" id="Coils"/>
    </source>
</evidence>
<dbReference type="OrthoDB" id="21214at2759"/>
<organism evidence="5 6">
    <name type="scientific">Patiria miniata</name>
    <name type="common">Bat star</name>
    <name type="synonym">Asterina miniata</name>
    <dbReference type="NCBI Taxonomy" id="46514"/>
    <lineage>
        <taxon>Eukaryota</taxon>
        <taxon>Metazoa</taxon>
        <taxon>Echinodermata</taxon>
        <taxon>Eleutherozoa</taxon>
        <taxon>Asterozoa</taxon>
        <taxon>Asteroidea</taxon>
        <taxon>Valvatacea</taxon>
        <taxon>Valvatida</taxon>
        <taxon>Asterinidae</taxon>
        <taxon>Patiria</taxon>
    </lineage>
</organism>
<feature type="region of interest" description="Disordered" evidence="4">
    <location>
        <begin position="189"/>
        <end position="299"/>
    </location>
</feature>
<evidence type="ECO:0000256" key="4">
    <source>
        <dbReference type="SAM" id="MobiDB-lite"/>
    </source>
</evidence>
<dbReference type="PANTHER" id="PTHR12186:SF2">
    <property type="entry name" value="FGFR1 ONCOGENE PARTNER 2 HOMOLOG"/>
    <property type="match status" value="1"/>
</dbReference>
<feature type="compositionally biased region" description="Basic and acidic residues" evidence="4">
    <location>
        <begin position="191"/>
        <end position="203"/>
    </location>
</feature>
<sequence length="321" mass="36478">MSLTIEQVLDDAKRLVDRLRDHDNAADSLIEQSTTLNKRIEAMKQYQEEVEEMNNVARHRPRSALILGIQQENRQIRELQRENRELRVALEEHQSALDLIMSSYREQVCKMLMANRFDRDCLEKHAEYHENSIASTAKIIEMAAVMKQAIELEEKSSFDTEQQLTRLQVENRGLRELLEISRAVHFRHSPIHHEEKTDKEKDPTPLIVNNEGANNLPDSKSQTPENDQLPKTNSGTGSEKLVDEAKDTNEKKELIEVEDTSAHGGLKSTENATDEKERDESGDVSAQGEGAVDLEVEDVLNDFADMTASLDMGDDEDESEA</sequence>